<feature type="transmembrane region" description="Helical" evidence="1">
    <location>
        <begin position="77"/>
        <end position="97"/>
    </location>
</feature>
<keyword evidence="1" id="KW-1133">Transmembrane helix</keyword>
<keyword evidence="1" id="KW-0812">Transmembrane</keyword>
<organism evidence="2 3">
    <name type="scientific">Ilyodon furcidens</name>
    <name type="common">goldbreast splitfin</name>
    <dbReference type="NCBI Taxonomy" id="33524"/>
    <lineage>
        <taxon>Eukaryota</taxon>
        <taxon>Metazoa</taxon>
        <taxon>Chordata</taxon>
        <taxon>Craniata</taxon>
        <taxon>Vertebrata</taxon>
        <taxon>Euteleostomi</taxon>
        <taxon>Actinopterygii</taxon>
        <taxon>Neopterygii</taxon>
        <taxon>Teleostei</taxon>
        <taxon>Neoteleostei</taxon>
        <taxon>Acanthomorphata</taxon>
        <taxon>Ovalentaria</taxon>
        <taxon>Atherinomorphae</taxon>
        <taxon>Cyprinodontiformes</taxon>
        <taxon>Goodeidae</taxon>
        <taxon>Ilyodon</taxon>
    </lineage>
</organism>
<sequence length="189" mass="21000">MRKTFICDESMIISIPIGSLKNIQEGQLMPENFHCVFRDNFKVFAVRGKPKPLGAAQAIGGMSLVTLGLISSRQFTISYSIISVLFLISGMVSFAAGKCSNMHMAKLSFSMNIICFFSSLVLFSLCVADLKSLSYESTPKQLANGIVGLIMTLLVFECMISLFLIYWLSKAVCREHFNTLPIIMLKQED</sequence>
<feature type="transmembrane region" description="Helical" evidence="1">
    <location>
        <begin position="142"/>
        <end position="168"/>
    </location>
</feature>
<accession>A0ABV0U4K6</accession>
<evidence type="ECO:0000313" key="3">
    <source>
        <dbReference type="Proteomes" id="UP001482620"/>
    </source>
</evidence>
<dbReference type="Proteomes" id="UP001482620">
    <property type="component" value="Unassembled WGS sequence"/>
</dbReference>
<dbReference type="EMBL" id="JAHRIQ010057966">
    <property type="protein sequence ID" value="MEQ2239083.1"/>
    <property type="molecule type" value="Genomic_DNA"/>
</dbReference>
<comment type="caution">
    <text evidence="2">The sequence shown here is derived from an EMBL/GenBank/DDBJ whole genome shotgun (WGS) entry which is preliminary data.</text>
</comment>
<proteinExistence type="predicted"/>
<feature type="transmembrane region" description="Helical" evidence="1">
    <location>
        <begin position="52"/>
        <end position="71"/>
    </location>
</feature>
<reference evidence="2 3" key="1">
    <citation type="submission" date="2021-06" db="EMBL/GenBank/DDBJ databases">
        <authorList>
            <person name="Palmer J.M."/>
        </authorList>
    </citation>
    <scope>NUCLEOTIDE SEQUENCE [LARGE SCALE GENOMIC DNA]</scope>
    <source>
        <strain evidence="3">if_2019</strain>
        <tissue evidence="2">Muscle</tissue>
    </source>
</reference>
<evidence type="ECO:0000256" key="1">
    <source>
        <dbReference type="SAM" id="Phobius"/>
    </source>
</evidence>
<gene>
    <name evidence="2" type="ORF">ILYODFUR_000924</name>
</gene>
<keyword evidence="1" id="KW-0472">Membrane</keyword>
<name>A0ABV0U4K6_9TELE</name>
<keyword evidence="3" id="KW-1185">Reference proteome</keyword>
<evidence type="ECO:0000313" key="2">
    <source>
        <dbReference type="EMBL" id="MEQ2239083.1"/>
    </source>
</evidence>
<feature type="transmembrane region" description="Helical" evidence="1">
    <location>
        <begin position="109"/>
        <end position="130"/>
    </location>
</feature>
<protein>
    <submittedName>
        <fullName evidence="2">Uncharacterized protein</fullName>
    </submittedName>
</protein>